<keyword evidence="2" id="KW-1185">Reference proteome</keyword>
<dbReference type="KEGG" id="mng:MNEG_14740"/>
<dbReference type="Proteomes" id="UP000054498">
    <property type="component" value="Unassembled WGS sequence"/>
</dbReference>
<gene>
    <name evidence="1" type="ORF">MNEG_14740</name>
</gene>
<accession>A0A0D2KB93</accession>
<organism evidence="1 2">
    <name type="scientific">Monoraphidium neglectum</name>
    <dbReference type="NCBI Taxonomy" id="145388"/>
    <lineage>
        <taxon>Eukaryota</taxon>
        <taxon>Viridiplantae</taxon>
        <taxon>Chlorophyta</taxon>
        <taxon>core chlorophytes</taxon>
        <taxon>Chlorophyceae</taxon>
        <taxon>CS clade</taxon>
        <taxon>Sphaeropleales</taxon>
        <taxon>Selenastraceae</taxon>
        <taxon>Monoraphidium</taxon>
    </lineage>
</organism>
<evidence type="ECO:0000313" key="1">
    <source>
        <dbReference type="EMBL" id="KIY93223.1"/>
    </source>
</evidence>
<reference evidence="1 2" key="1">
    <citation type="journal article" date="2013" name="BMC Genomics">
        <title>Reconstruction of the lipid metabolism for the microalga Monoraphidium neglectum from its genome sequence reveals characteristics suitable for biofuel production.</title>
        <authorList>
            <person name="Bogen C."/>
            <person name="Al-Dilaimi A."/>
            <person name="Albersmeier A."/>
            <person name="Wichmann J."/>
            <person name="Grundmann M."/>
            <person name="Rupp O."/>
            <person name="Lauersen K.J."/>
            <person name="Blifernez-Klassen O."/>
            <person name="Kalinowski J."/>
            <person name="Goesmann A."/>
            <person name="Mussgnug J.H."/>
            <person name="Kruse O."/>
        </authorList>
    </citation>
    <scope>NUCLEOTIDE SEQUENCE [LARGE SCALE GENOMIC DNA]</scope>
    <source>
        <strain evidence="1 2">SAG 48.87</strain>
    </source>
</reference>
<dbReference type="AlphaFoldDB" id="A0A0D2KB93"/>
<dbReference type="GeneID" id="25732332"/>
<evidence type="ECO:0000313" key="2">
    <source>
        <dbReference type="Proteomes" id="UP000054498"/>
    </source>
</evidence>
<dbReference type="RefSeq" id="XP_013892243.1">
    <property type="nucleotide sequence ID" value="XM_014036789.1"/>
</dbReference>
<protein>
    <submittedName>
        <fullName evidence="1">Uncharacterized protein</fullName>
    </submittedName>
</protein>
<name>A0A0D2KB93_9CHLO</name>
<dbReference type="EMBL" id="KK104946">
    <property type="protein sequence ID" value="KIY93223.1"/>
    <property type="molecule type" value="Genomic_DNA"/>
</dbReference>
<proteinExistence type="predicted"/>
<dbReference type="STRING" id="145388.A0A0D2KB93"/>
<sequence length="77" mass="8446">MAGELQNFHNWQPAAQQQTLTQILQQLQQLPTQLQQVEGALLQRIADVDHNAHARVINSQLNGPQQVGSAAVVIMPA</sequence>